<feature type="domain" description="Coenzyme Q-binding protein COQ10 START" evidence="1">
    <location>
        <begin position="11"/>
        <end position="146"/>
    </location>
</feature>
<sequence length="155" mass="16972">MADRTESSILIPAPPSAVIDVISDFEEYPQWADFKAAQILSEDDGGWADEVEFTLEAGMIKDTYVLGYDWEITESGEGQVSWHLVRASVLKAMTGSYALSAVDMPTAPDGVGTQVRYQLQVDVKIPMLGAMKRKAEKMIVDTALKSLSERVVARG</sequence>
<dbReference type="Pfam" id="PF03364">
    <property type="entry name" value="Polyketide_cyc"/>
    <property type="match status" value="1"/>
</dbReference>
<organism evidence="2 3">
    <name type="scientific">Ornithinimicrobium ciconiae</name>
    <dbReference type="NCBI Taxonomy" id="2594265"/>
    <lineage>
        <taxon>Bacteria</taxon>
        <taxon>Bacillati</taxon>
        <taxon>Actinomycetota</taxon>
        <taxon>Actinomycetes</taxon>
        <taxon>Micrococcales</taxon>
        <taxon>Ornithinimicrobiaceae</taxon>
        <taxon>Ornithinimicrobium</taxon>
    </lineage>
</organism>
<dbReference type="InterPro" id="IPR023393">
    <property type="entry name" value="START-like_dom_sf"/>
</dbReference>
<gene>
    <name evidence="2" type="ORF">FNH13_08660</name>
</gene>
<evidence type="ECO:0000259" key="1">
    <source>
        <dbReference type="Pfam" id="PF03364"/>
    </source>
</evidence>
<reference evidence="2 3" key="1">
    <citation type="submission" date="2019-07" db="EMBL/GenBank/DDBJ databases">
        <title>complete genome sequencing of Ornithinimicrobium sp. H23M54.</title>
        <authorList>
            <person name="Bae J.-W."/>
            <person name="Lee S.-Y."/>
        </authorList>
    </citation>
    <scope>NUCLEOTIDE SEQUENCE [LARGE SCALE GENOMIC DNA]</scope>
    <source>
        <strain evidence="2 3">H23M54</strain>
    </source>
</reference>
<dbReference type="CDD" id="cd07819">
    <property type="entry name" value="SRPBCC_2"/>
    <property type="match status" value="1"/>
</dbReference>
<keyword evidence="3" id="KW-1185">Reference proteome</keyword>
<dbReference type="EMBL" id="CP041616">
    <property type="protein sequence ID" value="QDO88406.1"/>
    <property type="molecule type" value="Genomic_DNA"/>
</dbReference>
<accession>A0A516GA63</accession>
<dbReference type="PANTHER" id="PTHR39683">
    <property type="entry name" value="CONSERVED PROTEIN TB16.3"/>
    <property type="match status" value="1"/>
</dbReference>
<dbReference type="KEGG" id="orz:FNH13_08660"/>
<name>A0A516GA63_9MICO</name>
<dbReference type="AlphaFoldDB" id="A0A516GA63"/>
<protein>
    <submittedName>
        <fullName evidence="2">SRPBCC family protein</fullName>
    </submittedName>
</protein>
<dbReference type="RefSeq" id="WP_143783084.1">
    <property type="nucleotide sequence ID" value="NZ_CP041616.1"/>
</dbReference>
<dbReference type="PANTHER" id="PTHR39683:SF4">
    <property type="entry name" value="COENZYME Q-BINDING PROTEIN COQ10 START DOMAIN-CONTAINING PROTEIN"/>
    <property type="match status" value="1"/>
</dbReference>
<dbReference type="OrthoDB" id="5243015at2"/>
<dbReference type="Gene3D" id="3.30.530.20">
    <property type="match status" value="1"/>
</dbReference>
<dbReference type="Proteomes" id="UP000315395">
    <property type="component" value="Chromosome"/>
</dbReference>
<dbReference type="SUPFAM" id="SSF55961">
    <property type="entry name" value="Bet v1-like"/>
    <property type="match status" value="1"/>
</dbReference>
<dbReference type="InterPro" id="IPR005031">
    <property type="entry name" value="COQ10_START"/>
</dbReference>
<evidence type="ECO:0000313" key="2">
    <source>
        <dbReference type="EMBL" id="QDO88406.1"/>
    </source>
</evidence>
<evidence type="ECO:0000313" key="3">
    <source>
        <dbReference type="Proteomes" id="UP000315395"/>
    </source>
</evidence>
<proteinExistence type="predicted"/>